<dbReference type="Pfam" id="PF00581">
    <property type="entry name" value="Rhodanese"/>
    <property type="match status" value="1"/>
</dbReference>
<dbReference type="GO" id="GO:0046872">
    <property type="term" value="F:metal ion binding"/>
    <property type="evidence" value="ECO:0007669"/>
    <property type="project" value="UniProtKB-KW"/>
</dbReference>
<reference evidence="4" key="1">
    <citation type="submission" date="2016-10" db="EMBL/GenBank/DDBJ databases">
        <authorList>
            <person name="Varghese N."/>
            <person name="Submissions S."/>
        </authorList>
    </citation>
    <scope>NUCLEOTIDE SEQUENCE [LARGE SCALE GENOMIC DNA]</scope>
    <source>
        <strain evidence="4">CGMCC 1.10118</strain>
    </source>
</reference>
<dbReference type="InterPro" id="IPR001279">
    <property type="entry name" value="Metallo-B-lactamas"/>
</dbReference>
<dbReference type="InterPro" id="IPR001763">
    <property type="entry name" value="Rhodanese-like_dom"/>
</dbReference>
<dbReference type="InterPro" id="IPR044528">
    <property type="entry name" value="POD-like_MBL-fold"/>
</dbReference>
<dbReference type="CDD" id="cd07724">
    <property type="entry name" value="POD-like_MBL-fold"/>
    <property type="match status" value="1"/>
</dbReference>
<name>A0A1H3DJL5_9EURY</name>
<dbReference type="Proteomes" id="UP000199170">
    <property type="component" value="Unassembled WGS sequence"/>
</dbReference>
<dbReference type="GO" id="GO:0070813">
    <property type="term" value="P:hydrogen sulfide metabolic process"/>
    <property type="evidence" value="ECO:0007669"/>
    <property type="project" value="TreeGrafter"/>
</dbReference>
<evidence type="ECO:0000313" key="4">
    <source>
        <dbReference type="Proteomes" id="UP000199170"/>
    </source>
</evidence>
<organism evidence="3 4">
    <name type="scientific">Halobellus clavatus</name>
    <dbReference type="NCBI Taxonomy" id="660517"/>
    <lineage>
        <taxon>Archaea</taxon>
        <taxon>Methanobacteriati</taxon>
        <taxon>Methanobacteriota</taxon>
        <taxon>Stenosarchaea group</taxon>
        <taxon>Halobacteria</taxon>
        <taxon>Halobacteriales</taxon>
        <taxon>Haloferacaceae</taxon>
        <taxon>Halobellus</taxon>
    </lineage>
</organism>
<evidence type="ECO:0000313" key="3">
    <source>
        <dbReference type="EMBL" id="SDX66605.1"/>
    </source>
</evidence>
<feature type="domain" description="Rhodanese" evidence="2">
    <location>
        <begin position="27"/>
        <end position="124"/>
    </location>
</feature>
<dbReference type="STRING" id="660517.SAMN04487946_101615"/>
<dbReference type="SMART" id="SM00450">
    <property type="entry name" value="RHOD"/>
    <property type="match status" value="1"/>
</dbReference>
<protein>
    <submittedName>
        <fullName evidence="3">Glyoxylase, beta-lactamase superfamily II</fullName>
    </submittedName>
</protein>
<dbReference type="OrthoDB" id="9180at2157"/>
<dbReference type="PROSITE" id="PS50206">
    <property type="entry name" value="RHODANESE_3"/>
    <property type="match status" value="1"/>
</dbReference>
<dbReference type="PANTHER" id="PTHR43084">
    <property type="entry name" value="PERSULFIDE DIOXYGENASE ETHE1"/>
    <property type="match status" value="1"/>
</dbReference>
<dbReference type="PANTHER" id="PTHR43084:SF1">
    <property type="entry name" value="PERSULFIDE DIOXYGENASE ETHE1, MITOCHONDRIAL"/>
    <property type="match status" value="1"/>
</dbReference>
<proteinExistence type="predicted"/>
<dbReference type="GO" id="GO:0050313">
    <property type="term" value="F:sulfur dioxygenase activity"/>
    <property type="evidence" value="ECO:0007669"/>
    <property type="project" value="InterPro"/>
</dbReference>
<accession>A0A1H3DJL5</accession>
<dbReference type="RefSeq" id="WP_089764985.1">
    <property type="nucleotide sequence ID" value="NZ_FNPB01000001.1"/>
</dbReference>
<dbReference type="SUPFAM" id="SSF52821">
    <property type="entry name" value="Rhodanese/Cell cycle control phosphatase"/>
    <property type="match status" value="1"/>
</dbReference>
<evidence type="ECO:0000256" key="1">
    <source>
        <dbReference type="ARBA" id="ARBA00022723"/>
    </source>
</evidence>
<evidence type="ECO:0000259" key="2">
    <source>
        <dbReference type="PROSITE" id="PS50206"/>
    </source>
</evidence>
<keyword evidence="4" id="KW-1185">Reference proteome</keyword>
<dbReference type="InterPro" id="IPR036873">
    <property type="entry name" value="Rhodanese-like_dom_sf"/>
</dbReference>
<dbReference type="SUPFAM" id="SSF56281">
    <property type="entry name" value="Metallo-hydrolase/oxidoreductase"/>
    <property type="match status" value="1"/>
</dbReference>
<dbReference type="Pfam" id="PF00753">
    <property type="entry name" value="Lactamase_B"/>
    <property type="match status" value="1"/>
</dbReference>
<dbReference type="SMART" id="SM00849">
    <property type="entry name" value="Lactamase_B"/>
    <property type="match status" value="1"/>
</dbReference>
<dbReference type="InterPro" id="IPR051682">
    <property type="entry name" value="Mito_Persulfide_Diox"/>
</dbReference>
<gene>
    <name evidence="3" type="ORF">SAMN04487946_101615</name>
</gene>
<dbReference type="Gene3D" id="3.40.250.10">
    <property type="entry name" value="Rhodanese-like domain"/>
    <property type="match status" value="1"/>
</dbReference>
<dbReference type="InterPro" id="IPR036866">
    <property type="entry name" value="RibonucZ/Hydroxyglut_hydro"/>
</dbReference>
<dbReference type="GO" id="GO:0006749">
    <property type="term" value="P:glutathione metabolic process"/>
    <property type="evidence" value="ECO:0007669"/>
    <property type="project" value="InterPro"/>
</dbReference>
<dbReference type="AlphaFoldDB" id="A0A1H3DJL5"/>
<dbReference type="Gene3D" id="3.60.15.10">
    <property type="entry name" value="Ribonuclease Z/Hydroxyacylglutathione hydrolase-like"/>
    <property type="match status" value="1"/>
</dbReference>
<dbReference type="EMBL" id="FNPB01000001">
    <property type="protein sequence ID" value="SDX66605.1"/>
    <property type="molecule type" value="Genomic_DNA"/>
</dbReference>
<keyword evidence="1" id="KW-0479">Metal-binding</keyword>
<sequence length="397" mass="42706">MNAEDFPTPDADVESVTPEALKDRIDSGEDVTILDTRMQSDYEEWHIEGENVTSINVPYFEFLDEDIDADVLDSIPADEHVTVLCAKGGASEYVAGTLVERGYDVDHLEDGMNGWASIYERETVSRYDGAGTLYQYQRPSSGCLGYLLVSDGEAAIVDPLRAFTDRYLADAADLGADLVYALDTHVHADHISGVRDLDDEGVEGVIPAASVDRGVTYADELTNAEDGDVFTVGDAEVETVYTPGHTTGMTSYLLDDSLLATGDGLFIESVARPDLEEGDEGAPDAARMLYESLQERVLTLPDDTLVGGAHFSGAAVAAEDGTYTATIGELKTRMDALSMDEEDFVDLILADMPPRPANYEDIIATNLGQHAVDDDEAFSLELGPNNCAASQESLAGD</sequence>